<dbReference type="RefSeq" id="XP_016500795.1">
    <property type="nucleotide sequence ID" value="XM_016645309.1"/>
</dbReference>
<proteinExistence type="predicted"/>
<organism evidence="2">
    <name type="scientific">Nicotiana tabacum</name>
    <name type="common">Common tobacco</name>
    <dbReference type="NCBI Taxonomy" id="4097"/>
    <lineage>
        <taxon>Eukaryota</taxon>
        <taxon>Viridiplantae</taxon>
        <taxon>Streptophyta</taxon>
        <taxon>Embryophyta</taxon>
        <taxon>Tracheophyta</taxon>
        <taxon>Spermatophyta</taxon>
        <taxon>Magnoliopsida</taxon>
        <taxon>eudicotyledons</taxon>
        <taxon>Gunneridae</taxon>
        <taxon>Pentapetalae</taxon>
        <taxon>asterids</taxon>
        <taxon>lamiids</taxon>
        <taxon>Solanales</taxon>
        <taxon>Solanaceae</taxon>
        <taxon>Nicotianoideae</taxon>
        <taxon>Nicotianeae</taxon>
        <taxon>Nicotiana</taxon>
    </lineage>
</organism>
<feature type="chain" id="PRO_5010328333" evidence="1">
    <location>
        <begin position="19"/>
        <end position="156"/>
    </location>
</feature>
<gene>
    <name evidence="2" type="primary">LOC107819223</name>
</gene>
<dbReference type="PANTHER" id="PTHR38940">
    <property type="entry name" value="PLUS3 DOMAIN-CONTAINING PROTEIN"/>
    <property type="match status" value="1"/>
</dbReference>
<accession>A0A1S4CHX0</accession>
<dbReference type="KEGG" id="nta:107819223"/>
<evidence type="ECO:0000256" key="1">
    <source>
        <dbReference type="SAM" id="SignalP"/>
    </source>
</evidence>
<reference evidence="2" key="1">
    <citation type="submission" date="2025-08" db="UniProtKB">
        <authorList>
            <consortium name="RefSeq"/>
        </authorList>
    </citation>
    <scope>IDENTIFICATION</scope>
</reference>
<dbReference type="OrthoDB" id="166375at2759"/>
<dbReference type="AlphaFoldDB" id="A0A1S4CHX0"/>
<dbReference type="PaxDb" id="4097-A0A1S4CHX0"/>
<protein>
    <submittedName>
        <fullName evidence="2">Uncharacterized protein</fullName>
    </submittedName>
</protein>
<name>A0A1S4CHX0_TOBAC</name>
<dbReference type="PANTHER" id="PTHR38940:SF4">
    <property type="entry name" value="OS01G0775100 PROTEIN"/>
    <property type="match status" value="1"/>
</dbReference>
<evidence type="ECO:0000313" key="2">
    <source>
        <dbReference type="RefSeq" id="XP_016500795.1"/>
    </source>
</evidence>
<dbReference type="STRING" id="4097.A0A1S4CHX0"/>
<keyword evidence="1" id="KW-0732">Signal</keyword>
<sequence>MGLRNLLVCALDVHWAISCPTSSPNRNRNDSLQLFTGNECSSSLVEIKQRQRLELTNQAYHSKNQLWFARTSGSNQIQKKRTSHVENSFKESIISSNLVGKEITDVPKGIFDVIRGLRLFRVDILNWMNSNTSLSHLDGLFLRLRLGKWEAGRGGT</sequence>
<feature type="signal peptide" evidence="1">
    <location>
        <begin position="1"/>
        <end position="18"/>
    </location>
</feature>